<comment type="caution">
    <text evidence="1">The sequence shown here is derived from an EMBL/GenBank/DDBJ whole genome shotgun (WGS) entry which is preliminary data.</text>
</comment>
<evidence type="ECO:0000313" key="2">
    <source>
        <dbReference type="Proteomes" id="UP000663868"/>
    </source>
</evidence>
<evidence type="ECO:0000313" key="1">
    <source>
        <dbReference type="EMBL" id="CAF4281144.1"/>
    </source>
</evidence>
<accession>A0A820GL54</accession>
<dbReference type="AlphaFoldDB" id="A0A820GL54"/>
<proteinExistence type="predicted"/>
<name>A0A820GL54_9BILA</name>
<organism evidence="1 2">
    <name type="scientific">Adineta steineri</name>
    <dbReference type="NCBI Taxonomy" id="433720"/>
    <lineage>
        <taxon>Eukaryota</taxon>
        <taxon>Metazoa</taxon>
        <taxon>Spiralia</taxon>
        <taxon>Gnathifera</taxon>
        <taxon>Rotifera</taxon>
        <taxon>Eurotatoria</taxon>
        <taxon>Bdelloidea</taxon>
        <taxon>Adinetida</taxon>
        <taxon>Adinetidae</taxon>
        <taxon>Adineta</taxon>
    </lineage>
</organism>
<feature type="non-terminal residue" evidence="1">
    <location>
        <position position="156"/>
    </location>
</feature>
<sequence length="156" mass="17121">KIQPQLEKTSDDSDKLINHKGRLTGEVYTSRGTANGRPIYQGTKGGLYYLTSTDGWKPIGHTLDEQNLLHNMSIIVAGWSENAKDSIPTVPCLSADGHLLVLSVAASHIRYGVSLTFVTVYPDDMKATLPKRILSHPLSSNKQRLWCIFSDGSVTP</sequence>
<feature type="non-terminal residue" evidence="1">
    <location>
        <position position="1"/>
    </location>
</feature>
<gene>
    <name evidence="1" type="ORF">KXQ929_LOCUS44443</name>
</gene>
<protein>
    <submittedName>
        <fullName evidence="1">Uncharacterized protein</fullName>
    </submittedName>
</protein>
<dbReference type="Proteomes" id="UP000663868">
    <property type="component" value="Unassembled WGS sequence"/>
</dbReference>
<dbReference type="EMBL" id="CAJOBB010012747">
    <property type="protein sequence ID" value="CAF4281144.1"/>
    <property type="molecule type" value="Genomic_DNA"/>
</dbReference>
<reference evidence="1" key="1">
    <citation type="submission" date="2021-02" db="EMBL/GenBank/DDBJ databases">
        <authorList>
            <person name="Nowell W R."/>
        </authorList>
    </citation>
    <scope>NUCLEOTIDE SEQUENCE</scope>
</reference>